<evidence type="ECO:0000256" key="1">
    <source>
        <dbReference type="SAM" id="Coils"/>
    </source>
</evidence>
<organism evidence="2 3">
    <name type="scientific">Candidatus Roizmanbacteria bacterium GW2011_GWC2_34_23</name>
    <dbReference type="NCBI Taxonomy" id="1618484"/>
    <lineage>
        <taxon>Bacteria</taxon>
        <taxon>Candidatus Roizmaniibacteriota</taxon>
    </lineage>
</organism>
<gene>
    <name evidence="2" type="ORF">UR56_C0008G0005</name>
</gene>
<dbReference type="AlphaFoldDB" id="A0A0G0BDP6"/>
<dbReference type="EMBL" id="LBPR01000008">
    <property type="protein sequence ID" value="KKP61701.1"/>
    <property type="molecule type" value="Genomic_DNA"/>
</dbReference>
<sequence>MDNTESKANEPPKIIKDVIQAEQEASKQLDAQIKTIDDNKISEQDRVAKMKDLGDALMANSIRQVDELNEMMQKNQNNRGINKLINEKKHVTAVDFRKMVQATKKGIIVNHQPKNQAFINKLADQVLEDGELFNIFVILDEYILGGKEIAISNIQDQPTNFEVKVAQLCVNDAYTGNKLINAISEMARDIGYQPNEVRNRLGNLFKSMDVSQEENFAQMRGIVDEYFPEFPKEQKNFLYSLYDPEAYLNLLTREKNEMLKATDKNGHLKIDNLKKEITEAHHKKYHKNISESELNKDVERMIGIELSEKMTDKLVDVLTQLYRQLTIDRGHKQFQETENEDFMHGITTTRSTILKALRRLLNHFEEMENENSEDPRYIGMYKMAEMDYVTREVNYKDKEGKENIRPITRTIALPFQQEVSLSSFIENQISEFGHWREKTGYLHDIGLAANHPAHEGSFFKGLGDFSEQITGVNLDSILALPDGKLMVEAFHLYTKILQEDSAKRDHRMFASTFSNEFNGNNTKIEVQVIEYLRLKYGKDISNARLKSAINGAVGLAQGIYMTYYETQAFIDPLSGTGNGGWESFGSNDAASSLMLSGGLHLMLRWRGERHLYQCLFLEADGVEMTGKDFLKSLIGQGYNHRKAWENAKLRMDSFYDLKSGVEGSPNQNLVFDKMMNLCKTAGIYQRKGWRSLHQFEGHFTYDEKQNLNLLESFKSMDAIGYDGYAWFLKVIDAKSNGVDLSGKTYLEKINVTDEMLKEFKTETERQEFKDKNDIDSVKQREVLFKYIYEKYFKPFSDQSYEDCIKGLRKEAEKAVKDGVKENHTLPFDNYEMAVQRKISDLFIERAVTREVAARFPTKFLRIDKDRLNSTGKSRWRQTYEEMITQEKFKNMNRDEFSIIMRDLEFAESLLRSDTSDKIHEAIHILPLDKEHPERSVGEHADLLYNLNEKTIKELLEKTTIGDERIENVLSLYKIIQEKFIYKTDEKGRKVSNKFLDGEGIKAIDKFPFSFGVENTDMKLCAYRATGPRMIARQIKDMASMEKVVNGFTNLPKLFTQIAKNGDYSELLKYLTECQDIFRDVHGVGDDYEFNYMIAGMLVNYMRKDQSADSYGGIGGVGSINSIAAEIAGNSNLVREWDVRDIQQFYLALQQARLLPKNNIETHLKPEFEKVWKLDNITGLPKETGQQKQKEAYKYSISRAMKRFGGDWKNVLSKVMTEIMLLAGGWLLWQYIKKAYEEMMGGKKG</sequence>
<proteinExistence type="predicted"/>
<dbReference type="Proteomes" id="UP000034004">
    <property type="component" value="Unassembled WGS sequence"/>
</dbReference>
<accession>A0A0G0BDP6</accession>
<keyword evidence="1" id="KW-0175">Coiled coil</keyword>
<dbReference type="STRING" id="1618484.UR56_C0008G0005"/>
<feature type="coiled-coil region" evidence="1">
    <location>
        <begin position="19"/>
        <end position="78"/>
    </location>
</feature>
<evidence type="ECO:0000313" key="2">
    <source>
        <dbReference type="EMBL" id="KKP61701.1"/>
    </source>
</evidence>
<protein>
    <submittedName>
        <fullName evidence="2">Uncharacterized protein</fullName>
    </submittedName>
</protein>
<name>A0A0G0BDP6_9BACT</name>
<evidence type="ECO:0000313" key="3">
    <source>
        <dbReference type="Proteomes" id="UP000034004"/>
    </source>
</evidence>
<comment type="caution">
    <text evidence="2">The sequence shown here is derived from an EMBL/GenBank/DDBJ whole genome shotgun (WGS) entry which is preliminary data.</text>
</comment>
<reference evidence="2 3" key="1">
    <citation type="journal article" date="2015" name="Nature">
        <title>rRNA introns, odd ribosomes, and small enigmatic genomes across a large radiation of phyla.</title>
        <authorList>
            <person name="Brown C.T."/>
            <person name="Hug L.A."/>
            <person name="Thomas B.C."/>
            <person name="Sharon I."/>
            <person name="Castelle C.J."/>
            <person name="Singh A."/>
            <person name="Wilkins M.J."/>
            <person name="Williams K.H."/>
            <person name="Banfield J.F."/>
        </authorList>
    </citation>
    <scope>NUCLEOTIDE SEQUENCE [LARGE SCALE GENOMIC DNA]</scope>
</reference>